<name>A0A2I1P854_9MICO</name>
<comment type="caution">
    <text evidence="1">The sequence shown here is derived from an EMBL/GenBank/DDBJ whole genome shotgun (WGS) entry which is preliminary data.</text>
</comment>
<dbReference type="RefSeq" id="WP_101850124.1">
    <property type="nucleotide sequence ID" value="NZ_JBHLVH010000027.1"/>
</dbReference>
<evidence type="ECO:0000313" key="1">
    <source>
        <dbReference type="EMBL" id="PKZ40790.1"/>
    </source>
</evidence>
<reference evidence="1 2" key="1">
    <citation type="submission" date="2017-12" db="EMBL/GenBank/DDBJ databases">
        <title>Phylogenetic diversity of female urinary microbiome.</title>
        <authorList>
            <person name="Thomas-White K."/>
            <person name="Wolfe A.J."/>
        </authorList>
    </citation>
    <scope>NUCLEOTIDE SEQUENCE [LARGE SCALE GENOMIC DNA]</scope>
    <source>
        <strain evidence="1 2">UMB1298</strain>
    </source>
</reference>
<dbReference type="EMBL" id="PKIZ01000031">
    <property type="protein sequence ID" value="PKZ40790.1"/>
    <property type="molecule type" value="Genomic_DNA"/>
</dbReference>
<dbReference type="OrthoDB" id="3395155at2"/>
<keyword evidence="2" id="KW-1185">Reference proteome</keyword>
<protein>
    <submittedName>
        <fullName evidence="1">Uncharacterized protein</fullName>
    </submittedName>
</protein>
<accession>A0A2I1P854</accession>
<evidence type="ECO:0000313" key="2">
    <source>
        <dbReference type="Proteomes" id="UP000234206"/>
    </source>
</evidence>
<dbReference type="AlphaFoldDB" id="A0A2I1P854"/>
<gene>
    <name evidence="1" type="ORF">CYJ76_11165</name>
</gene>
<dbReference type="Proteomes" id="UP000234206">
    <property type="component" value="Unassembled WGS sequence"/>
</dbReference>
<organism evidence="1 2">
    <name type="scientific">Kytococcus schroeteri</name>
    <dbReference type="NCBI Taxonomy" id="138300"/>
    <lineage>
        <taxon>Bacteria</taxon>
        <taxon>Bacillati</taxon>
        <taxon>Actinomycetota</taxon>
        <taxon>Actinomycetes</taxon>
        <taxon>Micrococcales</taxon>
        <taxon>Kytococcaceae</taxon>
        <taxon>Kytococcus</taxon>
    </lineage>
</organism>
<proteinExistence type="predicted"/>
<sequence>MVAALIVSGCTSADQKSAQGDTSLWVAKDSSSTGEAMLEGTLRYLQDEGCWVVEPLAGDLDADVSPESARTAVIWPPGSFSVEGSRHTVSAEGGQVMDGQHVQASAAFIHDPGEFTIPETCRTAGIAVVSNVHPAE</sequence>